<keyword evidence="5" id="KW-0539">Nucleus</keyword>
<proteinExistence type="inferred from homology"/>
<evidence type="ECO:0000256" key="1">
    <source>
        <dbReference type="ARBA" id="ARBA00007387"/>
    </source>
</evidence>
<protein>
    <submittedName>
        <fullName evidence="8">HupA receptor</fullName>
    </submittedName>
</protein>
<evidence type="ECO:0000256" key="2">
    <source>
        <dbReference type="ARBA" id="ARBA00022692"/>
    </source>
</evidence>
<evidence type="ECO:0000256" key="5">
    <source>
        <dbReference type="ARBA" id="ARBA00023242"/>
    </source>
</evidence>
<dbReference type="SUPFAM" id="SSF53474">
    <property type="entry name" value="alpha/beta-Hydrolases"/>
    <property type="match status" value="1"/>
</dbReference>
<evidence type="ECO:0000313" key="8">
    <source>
        <dbReference type="EMBL" id="VWP01015.1"/>
    </source>
</evidence>
<dbReference type="GO" id="GO:0005640">
    <property type="term" value="C:nuclear outer membrane"/>
    <property type="evidence" value="ECO:0007669"/>
    <property type="project" value="UniProtKB-SubCell"/>
</dbReference>
<dbReference type="Gene3D" id="3.40.50.1820">
    <property type="entry name" value="alpha/beta hydrolase"/>
    <property type="match status" value="1"/>
</dbReference>
<reference evidence="8" key="1">
    <citation type="submission" date="2019-10" db="EMBL/GenBank/DDBJ databases">
        <authorList>
            <person name="Nor Muhammad N."/>
        </authorList>
    </citation>
    <scope>NUCLEOTIDE SEQUENCE</scope>
</reference>
<sequence length="274" mass="30082">MDPDPSPAHFAGDAASNDEPTVILIFGWLGAKMPTLRKYSDAYRKLYPSSAQIVIQADSLRYWKLGSARDRAVLPAVQTLKEMGLFSATLGSPPPRILFHVMSNGGVMSLCDMATVLRKLKIQPAPGSKCAIVFDSTPTPTTYTITIRAFTAGMRGWLRKLLTAGALTVVLFLTFVIRTILRRPRPFTRELTGLNDPALLPWTSKATPRLYLYSTADAIVPASAVEEHAAHARMAGFPVEMVNFGRSAHVSHARDYPEKYWDAVGAFWAEATKA</sequence>
<dbReference type="PANTHER" id="PTHR12265:SF30">
    <property type="entry name" value="TRANSMEMBRANE PROTEIN 53"/>
    <property type="match status" value="1"/>
</dbReference>
<feature type="transmembrane region" description="Helical" evidence="7">
    <location>
        <begin position="161"/>
        <end position="181"/>
    </location>
</feature>
<name>A0A5K1K586_9APHY</name>
<evidence type="ECO:0000256" key="3">
    <source>
        <dbReference type="ARBA" id="ARBA00022989"/>
    </source>
</evidence>
<keyword evidence="8" id="KW-0675">Receptor</keyword>
<dbReference type="PANTHER" id="PTHR12265">
    <property type="entry name" value="TRANSMEMBRANE PROTEIN 53"/>
    <property type="match status" value="1"/>
</dbReference>
<evidence type="ECO:0000256" key="6">
    <source>
        <dbReference type="ARBA" id="ARBA00034303"/>
    </source>
</evidence>
<keyword evidence="4 7" id="KW-0472">Membrane</keyword>
<organism evidence="8">
    <name type="scientific">Ganoderma boninense</name>
    <dbReference type="NCBI Taxonomy" id="34458"/>
    <lineage>
        <taxon>Eukaryota</taxon>
        <taxon>Fungi</taxon>
        <taxon>Dikarya</taxon>
        <taxon>Basidiomycota</taxon>
        <taxon>Agaricomycotina</taxon>
        <taxon>Agaricomycetes</taxon>
        <taxon>Polyporales</taxon>
        <taxon>Polyporaceae</taxon>
        <taxon>Ganoderma</taxon>
    </lineage>
</organism>
<dbReference type="AlphaFoldDB" id="A0A5K1K586"/>
<dbReference type="InterPro" id="IPR008547">
    <property type="entry name" value="DUF829_TMEM53"/>
</dbReference>
<evidence type="ECO:0000256" key="4">
    <source>
        <dbReference type="ARBA" id="ARBA00023136"/>
    </source>
</evidence>
<accession>A0A5K1K586</accession>
<dbReference type="EMBL" id="LR729036">
    <property type="protein sequence ID" value="VWP01015.1"/>
    <property type="molecule type" value="Genomic_DNA"/>
</dbReference>
<comment type="similarity">
    <text evidence="1">Belongs to the TMEM53 family.</text>
</comment>
<keyword evidence="2 7" id="KW-0812">Transmembrane</keyword>
<gene>
    <name evidence="8" type="primary">Q8GRB8</name>
</gene>
<comment type="subcellular location">
    <subcellularLocation>
        <location evidence="6">Nucleus outer membrane</location>
        <topology evidence="6">Single-pass membrane protein</topology>
    </subcellularLocation>
</comment>
<evidence type="ECO:0000256" key="7">
    <source>
        <dbReference type="SAM" id="Phobius"/>
    </source>
</evidence>
<keyword evidence="3 7" id="KW-1133">Transmembrane helix</keyword>
<dbReference type="InterPro" id="IPR029058">
    <property type="entry name" value="AB_hydrolase_fold"/>
</dbReference>
<dbReference type="Pfam" id="PF05705">
    <property type="entry name" value="DUF829"/>
    <property type="match status" value="1"/>
</dbReference>